<dbReference type="GO" id="GO:0005737">
    <property type="term" value="C:cytoplasm"/>
    <property type="evidence" value="ECO:0007669"/>
    <property type="project" value="UniProtKB-SubCell"/>
</dbReference>
<reference evidence="8" key="1">
    <citation type="journal article" date="2021" name="PeerJ">
        <title>Extensive microbial diversity within the chicken gut microbiome revealed by metagenomics and culture.</title>
        <authorList>
            <person name="Gilroy R."/>
            <person name="Ravi A."/>
            <person name="Getino M."/>
            <person name="Pursley I."/>
            <person name="Horton D.L."/>
            <person name="Alikhan N.F."/>
            <person name="Baker D."/>
            <person name="Gharbi K."/>
            <person name="Hall N."/>
            <person name="Watson M."/>
            <person name="Adriaenssens E.M."/>
            <person name="Foster-Nyarko E."/>
            <person name="Jarju S."/>
            <person name="Secka A."/>
            <person name="Antonio M."/>
            <person name="Oren A."/>
            <person name="Chaudhuri R.R."/>
            <person name="La Ragione R."/>
            <person name="Hildebrand F."/>
            <person name="Pallen M.J."/>
        </authorList>
    </citation>
    <scope>NUCLEOTIDE SEQUENCE</scope>
    <source>
        <strain evidence="8">9264</strain>
    </source>
</reference>
<comment type="caution">
    <text evidence="8">The sequence shown here is derived from an EMBL/GenBank/DDBJ whole genome shotgun (WGS) entry which is preliminary data.</text>
</comment>
<dbReference type="Pfam" id="PF01782">
    <property type="entry name" value="RimM"/>
    <property type="match status" value="1"/>
</dbReference>
<dbReference type="GO" id="GO:0043022">
    <property type="term" value="F:ribosome binding"/>
    <property type="evidence" value="ECO:0007669"/>
    <property type="project" value="InterPro"/>
</dbReference>
<proteinExistence type="inferred from homology"/>
<dbReference type="HAMAP" id="MF_00014">
    <property type="entry name" value="Ribosome_mat_RimM"/>
    <property type="match status" value="1"/>
</dbReference>
<keyword evidence="3 5" id="KW-0698">rRNA processing</keyword>
<dbReference type="Pfam" id="PF24986">
    <property type="entry name" value="PRC_RimM"/>
    <property type="match status" value="1"/>
</dbReference>
<feature type="domain" description="RimM N-terminal" evidence="6">
    <location>
        <begin position="11"/>
        <end position="100"/>
    </location>
</feature>
<dbReference type="InterPro" id="IPR009000">
    <property type="entry name" value="Transl_B-barrel_sf"/>
</dbReference>
<comment type="similarity">
    <text evidence="5">Belongs to the RimM family.</text>
</comment>
<organism evidence="8 9">
    <name type="scientific">Candidatus Paenalcaligenes intestinipullorum</name>
    <dbReference type="NCBI Taxonomy" id="2838718"/>
    <lineage>
        <taxon>Bacteria</taxon>
        <taxon>Pseudomonadati</taxon>
        <taxon>Pseudomonadota</taxon>
        <taxon>Betaproteobacteria</taxon>
        <taxon>Burkholderiales</taxon>
        <taxon>Alcaligenaceae</taxon>
        <taxon>Paenalcaligenes</taxon>
    </lineage>
</organism>
<protein>
    <recommendedName>
        <fullName evidence="5">Ribosome maturation factor RimM</fullName>
    </recommendedName>
</protein>
<dbReference type="InterPro" id="IPR002676">
    <property type="entry name" value="RimM_N"/>
</dbReference>
<dbReference type="SUPFAM" id="SSF50346">
    <property type="entry name" value="PRC-barrel domain"/>
    <property type="match status" value="1"/>
</dbReference>
<feature type="domain" description="Ribosome maturation factor RimM PRC barrel" evidence="7">
    <location>
        <begin position="112"/>
        <end position="199"/>
    </location>
</feature>
<dbReference type="InterPro" id="IPR056792">
    <property type="entry name" value="PRC_RimM"/>
</dbReference>
<dbReference type="NCBIfam" id="TIGR02273">
    <property type="entry name" value="16S_RimM"/>
    <property type="match status" value="1"/>
</dbReference>
<dbReference type="Gene3D" id="2.40.30.60">
    <property type="entry name" value="RimM"/>
    <property type="match status" value="1"/>
</dbReference>
<keyword evidence="2 5" id="KW-0690">Ribosome biogenesis</keyword>
<dbReference type="InterPro" id="IPR011033">
    <property type="entry name" value="PRC_barrel-like_sf"/>
</dbReference>
<dbReference type="GO" id="GO:0006364">
    <property type="term" value="P:rRNA processing"/>
    <property type="evidence" value="ECO:0007669"/>
    <property type="project" value="UniProtKB-UniRule"/>
</dbReference>
<dbReference type="PANTHER" id="PTHR33692">
    <property type="entry name" value="RIBOSOME MATURATION FACTOR RIMM"/>
    <property type="match status" value="1"/>
</dbReference>
<dbReference type="AlphaFoldDB" id="A0A9D2RGS6"/>
<dbReference type="InterPro" id="IPR036976">
    <property type="entry name" value="RimM_N_sf"/>
</dbReference>
<reference evidence="8" key="2">
    <citation type="submission" date="2021-04" db="EMBL/GenBank/DDBJ databases">
        <authorList>
            <person name="Gilroy R."/>
        </authorList>
    </citation>
    <scope>NUCLEOTIDE SEQUENCE</scope>
    <source>
        <strain evidence="8">9264</strain>
    </source>
</reference>
<comment type="domain">
    <text evidence="5">The PRC barrel domain binds ribosomal protein uS19.</text>
</comment>
<evidence type="ECO:0000256" key="5">
    <source>
        <dbReference type="HAMAP-Rule" id="MF_00014"/>
    </source>
</evidence>
<dbReference type="EMBL" id="DWUQ01000016">
    <property type="protein sequence ID" value="HJD43555.1"/>
    <property type="molecule type" value="Genomic_DNA"/>
</dbReference>
<gene>
    <name evidence="5 8" type="primary">rimM</name>
    <name evidence="8" type="ORF">H9906_00815</name>
</gene>
<evidence type="ECO:0000313" key="8">
    <source>
        <dbReference type="EMBL" id="HJD43555.1"/>
    </source>
</evidence>
<evidence type="ECO:0000313" key="9">
    <source>
        <dbReference type="Proteomes" id="UP000823889"/>
    </source>
</evidence>
<dbReference type="SUPFAM" id="SSF50447">
    <property type="entry name" value="Translation proteins"/>
    <property type="match status" value="1"/>
</dbReference>
<evidence type="ECO:0000256" key="1">
    <source>
        <dbReference type="ARBA" id="ARBA00022490"/>
    </source>
</evidence>
<evidence type="ECO:0000256" key="4">
    <source>
        <dbReference type="ARBA" id="ARBA00023186"/>
    </source>
</evidence>
<keyword evidence="1 5" id="KW-0963">Cytoplasm</keyword>
<dbReference type="PANTHER" id="PTHR33692:SF1">
    <property type="entry name" value="RIBOSOME MATURATION FACTOR RIMM"/>
    <property type="match status" value="1"/>
</dbReference>
<evidence type="ECO:0000256" key="2">
    <source>
        <dbReference type="ARBA" id="ARBA00022517"/>
    </source>
</evidence>
<evidence type="ECO:0000259" key="6">
    <source>
        <dbReference type="Pfam" id="PF01782"/>
    </source>
</evidence>
<comment type="subunit">
    <text evidence="5">Binds ribosomal protein uS19.</text>
</comment>
<comment type="function">
    <text evidence="5">An accessory protein needed during the final step in the assembly of 30S ribosomal subunit, possibly for assembly of the head region. Essential for efficient processing of 16S rRNA. May be needed both before and after RbfA during the maturation of 16S rRNA. It has affinity for free ribosomal 30S subunits but not for 70S ribosomes.</text>
</comment>
<dbReference type="InterPro" id="IPR011961">
    <property type="entry name" value="RimM"/>
</dbReference>
<accession>A0A9D2RGS6</accession>
<dbReference type="GO" id="GO:0005840">
    <property type="term" value="C:ribosome"/>
    <property type="evidence" value="ECO:0007669"/>
    <property type="project" value="InterPro"/>
</dbReference>
<name>A0A9D2RGS6_9BURK</name>
<keyword evidence="4 5" id="KW-0143">Chaperone</keyword>
<sequence length="201" mass="22148">MSSVPNDLIELGRVVSAYGVRGWVKIQPYAAGGDTLLAVKQWWLKAPVSPSGSGVSSPPVLYQVSQSRAHSGTVVALFNDFNNRNQAEPLKAYTVWVSRALFPSATDNEYYWADLIDCQFYGVDAQGNSELFGRVATVFDNGAHAILEIELGHYDDTHQFQAQTNARGRPLTALVPFVADRVHTVELDTKKIYSDWPSDAL</sequence>
<dbReference type="GO" id="GO:0042274">
    <property type="term" value="P:ribosomal small subunit biogenesis"/>
    <property type="evidence" value="ECO:0007669"/>
    <property type="project" value="UniProtKB-UniRule"/>
</dbReference>
<comment type="subcellular location">
    <subcellularLocation>
        <location evidence="5">Cytoplasm</location>
    </subcellularLocation>
</comment>
<evidence type="ECO:0000259" key="7">
    <source>
        <dbReference type="Pfam" id="PF24986"/>
    </source>
</evidence>
<dbReference type="Gene3D" id="2.30.30.240">
    <property type="entry name" value="PRC-barrel domain"/>
    <property type="match status" value="1"/>
</dbReference>
<evidence type="ECO:0000256" key="3">
    <source>
        <dbReference type="ARBA" id="ARBA00022552"/>
    </source>
</evidence>
<dbReference type="Proteomes" id="UP000823889">
    <property type="component" value="Unassembled WGS sequence"/>
</dbReference>